<dbReference type="InterPro" id="IPR051017">
    <property type="entry name" value="Aldolase-II_Adducin_sf"/>
</dbReference>
<dbReference type="Proteomes" id="UP000189818">
    <property type="component" value="Unassembled WGS sequence"/>
</dbReference>
<proteinExistence type="inferred from homology"/>
<dbReference type="NCBIfam" id="NF005451">
    <property type="entry name" value="PRK07044.1"/>
    <property type="match status" value="1"/>
</dbReference>
<organism evidence="3 4">
    <name type="scientific">Rhizorhabdus histidinilytica</name>
    <dbReference type="NCBI Taxonomy" id="439228"/>
    <lineage>
        <taxon>Bacteria</taxon>
        <taxon>Pseudomonadati</taxon>
        <taxon>Pseudomonadota</taxon>
        <taxon>Alphaproteobacteria</taxon>
        <taxon>Sphingomonadales</taxon>
        <taxon>Sphingomonadaceae</taxon>
        <taxon>Rhizorhabdus</taxon>
    </lineage>
</organism>
<gene>
    <name evidence="3" type="ORF">SAMN06295920_10330</name>
</gene>
<evidence type="ECO:0000256" key="1">
    <source>
        <dbReference type="ARBA" id="ARBA00037961"/>
    </source>
</evidence>
<dbReference type="RefSeq" id="WP_079647375.1">
    <property type="nucleotide sequence ID" value="NZ_FUYM01000003.1"/>
</dbReference>
<dbReference type="GO" id="GO:0005856">
    <property type="term" value="C:cytoskeleton"/>
    <property type="evidence" value="ECO:0007669"/>
    <property type="project" value="TreeGrafter"/>
</dbReference>
<dbReference type="PANTHER" id="PTHR10672:SF3">
    <property type="entry name" value="PROTEIN HU-LI TAI SHAO"/>
    <property type="match status" value="1"/>
</dbReference>
<dbReference type="PANTHER" id="PTHR10672">
    <property type="entry name" value="ADDUCIN"/>
    <property type="match status" value="1"/>
</dbReference>
<dbReference type="Pfam" id="PF00596">
    <property type="entry name" value="Aldolase_II"/>
    <property type="match status" value="1"/>
</dbReference>
<dbReference type="SMART" id="SM01007">
    <property type="entry name" value="Aldolase_II"/>
    <property type="match status" value="1"/>
</dbReference>
<evidence type="ECO:0000313" key="3">
    <source>
        <dbReference type="EMBL" id="SKB46812.1"/>
    </source>
</evidence>
<dbReference type="STRING" id="439228.SAMN06295920_10330"/>
<dbReference type="GO" id="GO:0051015">
    <property type="term" value="F:actin filament binding"/>
    <property type="evidence" value="ECO:0007669"/>
    <property type="project" value="TreeGrafter"/>
</dbReference>
<dbReference type="Gene3D" id="3.40.225.10">
    <property type="entry name" value="Class II aldolase/adducin N-terminal domain"/>
    <property type="match status" value="1"/>
</dbReference>
<evidence type="ECO:0000259" key="2">
    <source>
        <dbReference type="SMART" id="SM01007"/>
    </source>
</evidence>
<comment type="similarity">
    <text evidence="1">Belongs to the aldolase class II family.</text>
</comment>
<dbReference type="OrthoDB" id="5291399at2"/>
<name>A0A1T5BHM6_9SPHN</name>
<reference evidence="4" key="1">
    <citation type="submission" date="2017-02" db="EMBL/GenBank/DDBJ databases">
        <authorList>
            <person name="Varghese N."/>
            <person name="Submissions S."/>
        </authorList>
    </citation>
    <scope>NUCLEOTIDE SEQUENCE [LARGE SCALE GENOMIC DNA]</scope>
    <source>
        <strain evidence="4">UM2</strain>
    </source>
</reference>
<feature type="domain" description="Class II aldolase/adducin N-terminal" evidence="2">
    <location>
        <begin position="16"/>
        <end position="196"/>
    </location>
</feature>
<sequence length="250" mass="27656">MVTGSAQPLDEAALRRQLTDFYHLVVHLGWSEIIFNHISVRLPGPEHHYLVNPFGLLYEEITPENLIKVGIDGKLVEPSPYPGNPAGFALHGVIHANRPDVACVAHTHSNAVSAVAMKREGISHDNFYGAQLFGRVGYHDFEGITLYDDERGRMLESIGDKHVLVLRNHGIAVCERSIPATFMLLWTVQRAAEIQCMAGQAGGPDTILDDTVRQRCADDALRLATSASFSDMVFDASVRRMRAEQASTRR</sequence>
<dbReference type="EMBL" id="FUYM01000003">
    <property type="protein sequence ID" value="SKB46812.1"/>
    <property type="molecule type" value="Genomic_DNA"/>
</dbReference>
<accession>A0A1T5BHM6</accession>
<dbReference type="AlphaFoldDB" id="A0A1T5BHM6"/>
<dbReference type="InterPro" id="IPR036409">
    <property type="entry name" value="Aldolase_II/adducin_N_sf"/>
</dbReference>
<keyword evidence="4" id="KW-1185">Reference proteome</keyword>
<evidence type="ECO:0000313" key="4">
    <source>
        <dbReference type="Proteomes" id="UP000189818"/>
    </source>
</evidence>
<protein>
    <submittedName>
        <fullName evidence="3">Ribulose-5-phosphate 4-epimerase/Fuculose-1-phosphate aldolase</fullName>
    </submittedName>
</protein>
<dbReference type="InterPro" id="IPR001303">
    <property type="entry name" value="Aldolase_II/adducin_N"/>
</dbReference>
<dbReference type="SUPFAM" id="SSF53639">
    <property type="entry name" value="AraD/HMP-PK domain-like"/>
    <property type="match status" value="1"/>
</dbReference>